<dbReference type="Pfam" id="PF13895">
    <property type="entry name" value="Ig_2"/>
    <property type="match status" value="1"/>
</dbReference>
<protein>
    <recommendedName>
        <fullName evidence="3">Ig-like domain-containing protein</fullName>
    </recommendedName>
</protein>
<organism evidence="4 5">
    <name type="scientific">Molorchus minor</name>
    <dbReference type="NCBI Taxonomy" id="1323400"/>
    <lineage>
        <taxon>Eukaryota</taxon>
        <taxon>Metazoa</taxon>
        <taxon>Ecdysozoa</taxon>
        <taxon>Arthropoda</taxon>
        <taxon>Hexapoda</taxon>
        <taxon>Insecta</taxon>
        <taxon>Pterygota</taxon>
        <taxon>Neoptera</taxon>
        <taxon>Endopterygota</taxon>
        <taxon>Coleoptera</taxon>
        <taxon>Polyphaga</taxon>
        <taxon>Cucujiformia</taxon>
        <taxon>Chrysomeloidea</taxon>
        <taxon>Cerambycidae</taxon>
        <taxon>Lamiinae</taxon>
        <taxon>Monochamini</taxon>
        <taxon>Molorchus</taxon>
    </lineage>
</organism>
<name>A0ABQ9JZL6_9CUCU</name>
<dbReference type="InterPro" id="IPR013783">
    <property type="entry name" value="Ig-like_fold"/>
</dbReference>
<evidence type="ECO:0000259" key="3">
    <source>
        <dbReference type="PROSITE" id="PS50835"/>
    </source>
</evidence>
<comment type="caution">
    <text evidence="4">The sequence shown here is derived from an EMBL/GenBank/DDBJ whole genome shotgun (WGS) entry which is preliminary data.</text>
</comment>
<keyword evidence="2" id="KW-1015">Disulfide bond</keyword>
<gene>
    <name evidence="4" type="ORF">NQ317_019848</name>
</gene>
<feature type="non-terminal residue" evidence="4">
    <location>
        <position position="1"/>
    </location>
</feature>
<dbReference type="PROSITE" id="PS50835">
    <property type="entry name" value="IG_LIKE"/>
    <property type="match status" value="1"/>
</dbReference>
<feature type="domain" description="Ig-like" evidence="3">
    <location>
        <begin position="79"/>
        <end position="169"/>
    </location>
</feature>
<evidence type="ECO:0000256" key="1">
    <source>
        <dbReference type="ARBA" id="ARBA00022737"/>
    </source>
</evidence>
<evidence type="ECO:0000313" key="4">
    <source>
        <dbReference type="EMBL" id="KAJ8983291.1"/>
    </source>
</evidence>
<sequence>EVIFSYSWEDGVVTESDEYVGRISLLNKPQQIYGRASINLTSIKESDAGLFECRVIFPNRTPPWRNNGTLFHLMVSDKAKVMYAPPEIHLPFGRPALIDCHFRANPPLTNLRWEKDGFLFDPYNIQGVFYRRNGSLYFSKVDETHSGTYACTPYNALGTEGPSPNMHVIVQRPPVFIKTPHNLYLK</sequence>
<dbReference type="SUPFAM" id="SSF48726">
    <property type="entry name" value="Immunoglobulin"/>
    <property type="match status" value="1"/>
</dbReference>
<evidence type="ECO:0000256" key="2">
    <source>
        <dbReference type="ARBA" id="ARBA00023157"/>
    </source>
</evidence>
<dbReference type="Gene3D" id="2.60.40.10">
    <property type="entry name" value="Immunoglobulins"/>
    <property type="match status" value="2"/>
</dbReference>
<dbReference type="CDD" id="cd00096">
    <property type="entry name" value="Ig"/>
    <property type="match status" value="1"/>
</dbReference>
<dbReference type="EMBL" id="JAPWTJ010000081">
    <property type="protein sequence ID" value="KAJ8983291.1"/>
    <property type="molecule type" value="Genomic_DNA"/>
</dbReference>
<proteinExistence type="predicted"/>
<dbReference type="PANTHER" id="PTHR44170:SF56">
    <property type="entry name" value="FIBRONECTIN TYPE-III DOMAIN-CONTAINING PROTEIN"/>
    <property type="match status" value="1"/>
</dbReference>
<feature type="non-terminal residue" evidence="4">
    <location>
        <position position="186"/>
    </location>
</feature>
<accession>A0ABQ9JZL6</accession>
<dbReference type="PANTHER" id="PTHR44170">
    <property type="entry name" value="PROTEIN SIDEKICK"/>
    <property type="match status" value="1"/>
</dbReference>
<keyword evidence="5" id="KW-1185">Reference proteome</keyword>
<evidence type="ECO:0000313" key="5">
    <source>
        <dbReference type="Proteomes" id="UP001162164"/>
    </source>
</evidence>
<dbReference type="Proteomes" id="UP001162164">
    <property type="component" value="Unassembled WGS sequence"/>
</dbReference>
<dbReference type="InterPro" id="IPR007110">
    <property type="entry name" value="Ig-like_dom"/>
</dbReference>
<dbReference type="InterPro" id="IPR036179">
    <property type="entry name" value="Ig-like_dom_sf"/>
</dbReference>
<reference evidence="4" key="1">
    <citation type="journal article" date="2023" name="Insect Mol. Biol.">
        <title>Genome sequencing provides insights into the evolution of gene families encoding plant cell wall-degrading enzymes in longhorned beetles.</title>
        <authorList>
            <person name="Shin N.R."/>
            <person name="Okamura Y."/>
            <person name="Kirsch R."/>
            <person name="Pauchet Y."/>
        </authorList>
    </citation>
    <scope>NUCLEOTIDE SEQUENCE</scope>
    <source>
        <strain evidence="4">MMC_N1</strain>
    </source>
</reference>
<keyword evidence="1" id="KW-0677">Repeat</keyword>